<evidence type="ECO:0000313" key="3">
    <source>
        <dbReference type="Proteomes" id="UP001187343"/>
    </source>
</evidence>
<dbReference type="AlphaFoldDB" id="A0AA88T9E2"/>
<organism evidence="2 3">
    <name type="scientific">Cirrhinus molitorella</name>
    <name type="common">mud carp</name>
    <dbReference type="NCBI Taxonomy" id="172907"/>
    <lineage>
        <taxon>Eukaryota</taxon>
        <taxon>Metazoa</taxon>
        <taxon>Chordata</taxon>
        <taxon>Craniata</taxon>
        <taxon>Vertebrata</taxon>
        <taxon>Euteleostomi</taxon>
        <taxon>Actinopterygii</taxon>
        <taxon>Neopterygii</taxon>
        <taxon>Teleostei</taxon>
        <taxon>Ostariophysi</taxon>
        <taxon>Cypriniformes</taxon>
        <taxon>Cyprinidae</taxon>
        <taxon>Labeoninae</taxon>
        <taxon>Labeonini</taxon>
        <taxon>Cirrhinus</taxon>
    </lineage>
</organism>
<proteinExistence type="predicted"/>
<feature type="compositionally biased region" description="Polar residues" evidence="1">
    <location>
        <begin position="66"/>
        <end position="81"/>
    </location>
</feature>
<comment type="caution">
    <text evidence="2">The sequence shown here is derived from an EMBL/GenBank/DDBJ whole genome shotgun (WGS) entry which is preliminary data.</text>
</comment>
<name>A0AA88T9E2_9TELE</name>
<sequence>MNIYELDGCGFLIRRIRSWSLFGFIEVLLELSLNGPAKVVSPAWADGICALTMLLSLLRSSKWDSGESSGRTVKGVSSSHGHSLKHRAEGQGKPIKHNRLGGLLMTPHLLVQPGMRCASERDCEKREGACGT</sequence>
<accession>A0AA88T9E2</accession>
<gene>
    <name evidence="2" type="ORF">Q8A67_025115</name>
</gene>
<reference evidence="2" key="1">
    <citation type="submission" date="2023-08" db="EMBL/GenBank/DDBJ databases">
        <title>Chromosome-level Genome Assembly of mud carp (Cirrhinus molitorella).</title>
        <authorList>
            <person name="Liu H."/>
        </authorList>
    </citation>
    <scope>NUCLEOTIDE SEQUENCE</scope>
    <source>
        <strain evidence="2">Prfri</strain>
        <tissue evidence="2">Muscle</tissue>
    </source>
</reference>
<evidence type="ECO:0000313" key="2">
    <source>
        <dbReference type="EMBL" id="KAK2866998.1"/>
    </source>
</evidence>
<dbReference type="Proteomes" id="UP001187343">
    <property type="component" value="Unassembled WGS sequence"/>
</dbReference>
<protein>
    <submittedName>
        <fullName evidence="2">Uncharacterized protein</fullName>
    </submittedName>
</protein>
<keyword evidence="3" id="KW-1185">Reference proteome</keyword>
<dbReference type="EMBL" id="JAUYZG010000025">
    <property type="protein sequence ID" value="KAK2866998.1"/>
    <property type="molecule type" value="Genomic_DNA"/>
</dbReference>
<evidence type="ECO:0000256" key="1">
    <source>
        <dbReference type="SAM" id="MobiDB-lite"/>
    </source>
</evidence>
<feature type="region of interest" description="Disordered" evidence="1">
    <location>
        <begin position="64"/>
        <end position="95"/>
    </location>
</feature>